<proteinExistence type="predicted"/>
<organism evidence="1 2">
    <name type="scientific">Simkania negevensis</name>
    <dbReference type="NCBI Taxonomy" id="83561"/>
    <lineage>
        <taxon>Bacteria</taxon>
        <taxon>Pseudomonadati</taxon>
        <taxon>Chlamydiota</taxon>
        <taxon>Chlamydiia</taxon>
        <taxon>Parachlamydiales</taxon>
        <taxon>Simkaniaceae</taxon>
        <taxon>Simkania</taxon>
    </lineage>
</organism>
<evidence type="ECO:0000313" key="2">
    <source>
        <dbReference type="Proteomes" id="UP000722121"/>
    </source>
</evidence>
<gene>
    <name evidence="1" type="ORF">JYU14_00065</name>
</gene>
<keyword evidence="2" id="KW-1185">Reference proteome</keyword>
<comment type="caution">
    <text evidence="1">The sequence shown here is derived from an EMBL/GenBank/DDBJ whole genome shotgun (WGS) entry which is preliminary data.</text>
</comment>
<sequence length="609" mass="70491">MKMWTFPLQVENVYALPVVHYNMELAAEVAATVAELAPDCVAVELPETMQANFLHAASRLPDISLVVSYDRQNEPIYFICEPCDPAFEGIRSAEERQIAAFCIDLDVDDYPMMHDPIPDLYAIHRIGYKRYYWEWHKHALGQIKSGDLDSKRELYMARRLKELSLQYDKVLFIGGMAHVENVLALFHNDSFPDYQHAERSFAQVCTLTDSSCREVMAETGWNSLHYEEQRKEFATKGKANRPDRQKFLYKLYREASKRYTERTGHHFAGYNMRNMMKFVRNYAMVKGGLMPDLFQTLTAAKGCVDHNYAYETWKLATEYPFLRNIDNIEQLDLTPEEVWGRSRRIHFHLQSKSRKSNVEYRKRKDHEGQRFTPPSAFGLCSYPPEDVIVERLGDTLRKRAVELLTEDSAKTAPFTASIEDGIDTKETIRNWHEGKLYVKIYGRPHGEASSVVVIFDEDNPDESVHREKYPWAMTWHGEHSQESDMAFYATGMRKNIVGPGISRCEYGGFMLSAPPRRMLNIWTDPDYSECRTKAEVLLMAAVDYAIKPIVVYLAPSPPRSTLKSFAKRFGKKIIYIPLGQMSPITLNKLRVFHVLDGYDKRDIADEYIH</sequence>
<reference evidence="1 2" key="1">
    <citation type="submission" date="2021-02" db="EMBL/GenBank/DDBJ databases">
        <title>Activity-based single-cell genomes from oceanic crustal fluid captures similar information to metagenomic and metatranscriptomic surveys with orders of magnitude less sampling.</title>
        <authorList>
            <person name="D'Angelo T.S."/>
            <person name="Orcutt B.N."/>
        </authorList>
    </citation>
    <scope>NUCLEOTIDE SEQUENCE [LARGE SCALE GENOMIC DNA]</scope>
    <source>
        <strain evidence="1">AH-315-G07</strain>
    </source>
</reference>
<dbReference type="EMBL" id="JAFITR010000001">
    <property type="protein sequence ID" value="MBN4066467.1"/>
    <property type="molecule type" value="Genomic_DNA"/>
</dbReference>
<dbReference type="Proteomes" id="UP000722121">
    <property type="component" value="Unassembled WGS sequence"/>
</dbReference>
<protein>
    <submittedName>
        <fullName evidence="1">Uncharacterized protein</fullName>
    </submittedName>
</protein>
<accession>A0ABS3APA1</accession>
<name>A0ABS3APA1_9BACT</name>
<evidence type="ECO:0000313" key="1">
    <source>
        <dbReference type="EMBL" id="MBN4066467.1"/>
    </source>
</evidence>